<keyword evidence="6" id="KW-1015">Disulfide bond</keyword>
<dbReference type="InterPro" id="IPR001254">
    <property type="entry name" value="Trypsin_dom"/>
</dbReference>
<evidence type="ECO:0000256" key="6">
    <source>
        <dbReference type="ARBA" id="ARBA00023157"/>
    </source>
</evidence>
<dbReference type="GO" id="GO:0004252">
    <property type="term" value="F:serine-type endopeptidase activity"/>
    <property type="evidence" value="ECO:0007669"/>
    <property type="project" value="InterPro"/>
</dbReference>
<evidence type="ECO:0000313" key="10">
    <source>
        <dbReference type="Proteomes" id="UP000695007"/>
    </source>
</evidence>
<dbReference type="FunFam" id="2.40.10.10:FF:000036">
    <property type="entry name" value="Trypsin beta"/>
    <property type="match status" value="1"/>
</dbReference>
<name>A0AAJ7E2Q0_9HYME</name>
<sequence length="233" mass="26238">MSYRLTILLCLALYSSDIQGKKLRIYGGEDVTIQDYPYSAALAKISNEYFFCGGSIISNWHILTAAHCIEQYQYFEIKVYVGSTRLAITAESGYRLQRCIRFNQFRNKIDLPSSNFINYSIGILTGWGRTDTHEGDHSEILQKATMKLYSVPECNQVLPFLLHDEQLCAFNRVGVGACIGDSGSPLVVNQEVVGITSLLRPCATGVPDVFTNVYKYLNFITREMYDMNSVVCT</sequence>
<evidence type="ECO:0000256" key="7">
    <source>
        <dbReference type="RuleBase" id="RU363034"/>
    </source>
</evidence>
<dbReference type="GO" id="GO:0005576">
    <property type="term" value="C:extracellular region"/>
    <property type="evidence" value="ECO:0007669"/>
    <property type="project" value="UniProtKB-SubCell"/>
</dbReference>
<evidence type="ECO:0000256" key="3">
    <source>
        <dbReference type="ARBA" id="ARBA00022670"/>
    </source>
</evidence>
<keyword evidence="3 7" id="KW-0645">Protease</keyword>
<evidence type="ECO:0000256" key="1">
    <source>
        <dbReference type="ARBA" id="ARBA00004239"/>
    </source>
</evidence>
<dbReference type="PRINTS" id="PR00722">
    <property type="entry name" value="CHYMOTRYPSIN"/>
</dbReference>
<dbReference type="Gene3D" id="2.40.10.10">
    <property type="entry name" value="Trypsin-like serine proteases"/>
    <property type="match status" value="2"/>
</dbReference>
<dbReference type="InterPro" id="IPR050430">
    <property type="entry name" value="Peptidase_S1"/>
</dbReference>
<dbReference type="RefSeq" id="XP_011505643.1">
    <property type="nucleotide sequence ID" value="XM_011507341.1"/>
</dbReference>
<evidence type="ECO:0000256" key="8">
    <source>
        <dbReference type="SAM" id="SignalP"/>
    </source>
</evidence>
<proteinExistence type="inferred from homology"/>
<organism evidence="10 11">
    <name type="scientific">Ceratosolen solmsi marchali</name>
    <dbReference type="NCBI Taxonomy" id="326594"/>
    <lineage>
        <taxon>Eukaryota</taxon>
        <taxon>Metazoa</taxon>
        <taxon>Ecdysozoa</taxon>
        <taxon>Arthropoda</taxon>
        <taxon>Hexapoda</taxon>
        <taxon>Insecta</taxon>
        <taxon>Pterygota</taxon>
        <taxon>Neoptera</taxon>
        <taxon>Endopterygota</taxon>
        <taxon>Hymenoptera</taxon>
        <taxon>Apocrita</taxon>
        <taxon>Proctotrupomorpha</taxon>
        <taxon>Chalcidoidea</taxon>
        <taxon>Agaonidae</taxon>
        <taxon>Agaoninae</taxon>
        <taxon>Ceratosolen</taxon>
    </lineage>
</organism>
<evidence type="ECO:0000256" key="5">
    <source>
        <dbReference type="ARBA" id="ARBA00022825"/>
    </source>
</evidence>
<feature type="domain" description="Peptidase S1" evidence="9">
    <location>
        <begin position="25"/>
        <end position="225"/>
    </location>
</feature>
<dbReference type="KEGG" id="csol:105368339"/>
<comment type="subcellular location">
    <subcellularLocation>
        <location evidence="1">Secreted</location>
        <location evidence="1">Extracellular space</location>
    </subcellularLocation>
</comment>
<evidence type="ECO:0000259" key="9">
    <source>
        <dbReference type="PROSITE" id="PS50240"/>
    </source>
</evidence>
<protein>
    <submittedName>
        <fullName evidence="11">Chymotrypsin-2-like</fullName>
    </submittedName>
</protein>
<dbReference type="PANTHER" id="PTHR24276:SF98">
    <property type="entry name" value="FI18310P1-RELATED"/>
    <property type="match status" value="1"/>
</dbReference>
<comment type="similarity">
    <text evidence="2">Belongs to the peptidase S1 family.</text>
</comment>
<evidence type="ECO:0000313" key="11">
    <source>
        <dbReference type="RefSeq" id="XP_011505643.1"/>
    </source>
</evidence>
<dbReference type="GO" id="GO:0006508">
    <property type="term" value="P:proteolysis"/>
    <property type="evidence" value="ECO:0007669"/>
    <property type="project" value="UniProtKB-KW"/>
</dbReference>
<keyword evidence="8" id="KW-0732">Signal</keyword>
<accession>A0AAJ7E2Q0</accession>
<dbReference type="InterPro" id="IPR043504">
    <property type="entry name" value="Peptidase_S1_PA_chymotrypsin"/>
</dbReference>
<dbReference type="PROSITE" id="PS00134">
    <property type="entry name" value="TRYPSIN_HIS"/>
    <property type="match status" value="1"/>
</dbReference>
<gene>
    <name evidence="11" type="primary">LOC105368339</name>
</gene>
<dbReference type="InterPro" id="IPR001314">
    <property type="entry name" value="Peptidase_S1A"/>
</dbReference>
<keyword evidence="5 7" id="KW-0720">Serine protease</keyword>
<dbReference type="InterPro" id="IPR009003">
    <property type="entry name" value="Peptidase_S1_PA"/>
</dbReference>
<feature type="signal peptide" evidence="8">
    <location>
        <begin position="1"/>
        <end position="20"/>
    </location>
</feature>
<evidence type="ECO:0000256" key="4">
    <source>
        <dbReference type="ARBA" id="ARBA00022801"/>
    </source>
</evidence>
<dbReference type="SMART" id="SM00020">
    <property type="entry name" value="Tryp_SPc"/>
    <property type="match status" value="1"/>
</dbReference>
<reference evidence="11" key="1">
    <citation type="submission" date="2025-08" db="UniProtKB">
        <authorList>
            <consortium name="RefSeq"/>
        </authorList>
    </citation>
    <scope>IDENTIFICATION</scope>
</reference>
<dbReference type="AlphaFoldDB" id="A0AAJ7E2Q0"/>
<dbReference type="InterPro" id="IPR018114">
    <property type="entry name" value="TRYPSIN_HIS"/>
</dbReference>
<keyword evidence="10" id="KW-1185">Reference proteome</keyword>
<dbReference type="PROSITE" id="PS50240">
    <property type="entry name" value="TRYPSIN_DOM"/>
    <property type="match status" value="1"/>
</dbReference>
<dbReference type="GeneID" id="105368339"/>
<dbReference type="SUPFAM" id="SSF50494">
    <property type="entry name" value="Trypsin-like serine proteases"/>
    <property type="match status" value="1"/>
</dbReference>
<dbReference type="Pfam" id="PF00089">
    <property type="entry name" value="Trypsin"/>
    <property type="match status" value="2"/>
</dbReference>
<evidence type="ECO:0000256" key="2">
    <source>
        <dbReference type="ARBA" id="ARBA00007664"/>
    </source>
</evidence>
<dbReference type="InterPro" id="IPR033116">
    <property type="entry name" value="TRYPSIN_SER"/>
</dbReference>
<dbReference type="CDD" id="cd00190">
    <property type="entry name" value="Tryp_SPc"/>
    <property type="match status" value="1"/>
</dbReference>
<feature type="chain" id="PRO_5042613731" evidence="8">
    <location>
        <begin position="21"/>
        <end position="233"/>
    </location>
</feature>
<keyword evidence="4 7" id="KW-0378">Hydrolase</keyword>
<dbReference type="Proteomes" id="UP000695007">
    <property type="component" value="Unplaced"/>
</dbReference>
<dbReference type="PANTHER" id="PTHR24276">
    <property type="entry name" value="POLYSERASE-RELATED"/>
    <property type="match status" value="1"/>
</dbReference>
<dbReference type="PROSITE" id="PS00135">
    <property type="entry name" value="TRYPSIN_SER"/>
    <property type="match status" value="1"/>
</dbReference>